<dbReference type="InterPro" id="IPR012480">
    <property type="entry name" value="Hepar_II_III_C"/>
</dbReference>
<dbReference type="KEGG" id="lcc:B488_12330"/>
<dbReference type="InterPro" id="IPR008929">
    <property type="entry name" value="Chondroitin_lyas"/>
</dbReference>
<dbReference type="PATRIC" id="fig|1215343.11.peg.1272"/>
<proteinExistence type="predicted"/>
<dbReference type="PANTHER" id="PTHR39210">
    <property type="entry name" value="HEPARIN-SULFATE LYASE"/>
    <property type="match status" value="1"/>
</dbReference>
<dbReference type="HOGENOM" id="CLU_025266_0_0_5"/>
<evidence type="ECO:0000256" key="3">
    <source>
        <dbReference type="ARBA" id="ARBA00022764"/>
    </source>
</evidence>
<feature type="domain" description="Heparinase II/III-like C-terminal" evidence="5">
    <location>
        <begin position="292"/>
        <end position="534"/>
    </location>
</feature>
<dbReference type="Pfam" id="PF07940">
    <property type="entry name" value="Hepar_II_III_C"/>
    <property type="match status" value="1"/>
</dbReference>
<evidence type="ECO:0000259" key="5">
    <source>
        <dbReference type="Pfam" id="PF07940"/>
    </source>
</evidence>
<dbReference type="EMBL" id="CP003789">
    <property type="protein sequence ID" value="AGA65225.1"/>
    <property type="molecule type" value="Genomic_DNA"/>
</dbReference>
<dbReference type="GO" id="GO:0016829">
    <property type="term" value="F:lyase activity"/>
    <property type="evidence" value="ECO:0007669"/>
    <property type="project" value="UniProtKB-KW"/>
</dbReference>
<keyword evidence="3" id="KW-0574">Periplasm</keyword>
<keyword evidence="7" id="KW-1185">Reference proteome</keyword>
<evidence type="ECO:0000313" key="6">
    <source>
        <dbReference type="EMBL" id="AGA65225.1"/>
    </source>
</evidence>
<evidence type="ECO:0000256" key="2">
    <source>
        <dbReference type="ARBA" id="ARBA00022729"/>
    </source>
</evidence>
<dbReference type="Gene3D" id="2.70.98.70">
    <property type="match status" value="1"/>
</dbReference>
<dbReference type="Proteomes" id="UP000010799">
    <property type="component" value="Chromosome"/>
</dbReference>
<evidence type="ECO:0000256" key="4">
    <source>
        <dbReference type="ARBA" id="ARBA00023239"/>
    </source>
</evidence>
<dbReference type="PANTHER" id="PTHR39210:SF1">
    <property type="entry name" value="HEPARIN-SULFATE LYASE"/>
    <property type="match status" value="1"/>
</dbReference>
<dbReference type="GO" id="GO:0042597">
    <property type="term" value="C:periplasmic space"/>
    <property type="evidence" value="ECO:0007669"/>
    <property type="project" value="UniProtKB-SubCell"/>
</dbReference>
<sequence>MIAFVCIWFQIICRWIRVSEQLVVAPTDLRSIDPLFIRELLEGRFSLEGRSLFLKGTSPFGLEVPTQEFGKALHGFSWLRHFQAEPSGSNCAVARLLVNDWIKKHGQTLKGIAWTTEAVTNRIIAWLSHSPVIMKGADNQFYTLFMKSLSLHIRYLDAIVPYTPDGVIRLRAYIALAIASISIRTSASVREKIIRNLDKEIERQILHDGTHISRNPCTILELLLDFLPLKEACIRFEQNIPQKLLIAISRMYPALRFFRHKDGDLALFNGATSSLAPELVTVLHYDETKGNSCRELPRGGYQRLCAGSVVIIVDTGRQSSVELSQVAHSGCLSFEFSSGKHRFIINSGTSRFSEKRFQKISRITAAHSTVTLNDKSSNHFSSSHLTGPIVLSGVSEVNIRRKVIEGDQESLIATHDGYRHNFGLIHERMININVSGTLISGRDRLMRINSKHSEMTMNIKATARFHVHPLIKLMSYDSESVLLKSPDGEIWHFSSPSNQVLISEDIFFADLSGVRRSEQIEINFSLQEKNSIRWFFSRRPTI</sequence>
<dbReference type="eggNOG" id="COG5360">
    <property type="taxonomic scope" value="Bacteria"/>
</dbReference>
<name>L0EWJ5_LIBCB</name>
<reference evidence="6 7" key="1">
    <citation type="journal article" date="2012" name="Stand. Genomic Sci.">
        <title>Complete genome sequence of Liberibacter crescens BT-1.</title>
        <authorList>
            <person name="Leonard M.T."/>
            <person name="Fagen J.R."/>
            <person name="Davis-Richardson A.G."/>
            <person name="Davis M.J."/>
            <person name="Triplett E.W."/>
        </authorList>
    </citation>
    <scope>NUCLEOTIDE SEQUENCE [LARGE SCALE GENOMIC DNA]</scope>
    <source>
        <strain evidence="6 7">BT-1</strain>
    </source>
</reference>
<evidence type="ECO:0000313" key="7">
    <source>
        <dbReference type="Proteomes" id="UP000010799"/>
    </source>
</evidence>
<evidence type="ECO:0000256" key="1">
    <source>
        <dbReference type="ARBA" id="ARBA00004418"/>
    </source>
</evidence>
<comment type="subcellular location">
    <subcellularLocation>
        <location evidence="1">Periplasm</location>
    </subcellularLocation>
</comment>
<dbReference type="Gene3D" id="1.50.10.100">
    <property type="entry name" value="Chondroitin AC/alginate lyase"/>
    <property type="match status" value="1"/>
</dbReference>
<keyword evidence="4" id="KW-0456">Lyase</keyword>
<organism evidence="6 7">
    <name type="scientific">Liberibacter crescens (strain BT-1)</name>
    <dbReference type="NCBI Taxonomy" id="1215343"/>
    <lineage>
        <taxon>Bacteria</taxon>
        <taxon>Pseudomonadati</taxon>
        <taxon>Pseudomonadota</taxon>
        <taxon>Alphaproteobacteria</taxon>
        <taxon>Hyphomicrobiales</taxon>
        <taxon>Rhizobiaceae</taxon>
        <taxon>Liberibacter</taxon>
    </lineage>
</organism>
<protein>
    <submittedName>
        <fullName evidence="6">Heparinase II/III-like protein</fullName>
    </submittedName>
</protein>
<keyword evidence="2" id="KW-0732">Signal</keyword>
<accession>L0EWJ5</accession>
<dbReference type="AlphaFoldDB" id="L0EWJ5"/>
<gene>
    <name evidence="6" type="ordered locus">B488_12330</name>
</gene>
<dbReference type="STRING" id="1215343.B488_12330"/>